<dbReference type="RefSeq" id="WP_249773461.1">
    <property type="nucleotide sequence ID" value="NZ_CP097332.1"/>
</dbReference>
<feature type="compositionally biased region" description="Basic and acidic residues" evidence="1">
    <location>
        <begin position="11"/>
        <end position="25"/>
    </location>
</feature>
<dbReference type="Gene3D" id="3.40.50.300">
    <property type="entry name" value="P-loop containing nucleotide triphosphate hydrolases"/>
    <property type="match status" value="1"/>
</dbReference>
<sequence>MTRFAAADDAADCRTDGPAHHHVEGLDSTADSTADSVADSVADVDEQAANFDDTDGAYAIAEPDPFTDAGPNVRRLSHERASLRAELRTGTREPTAGGTGGLLHSVARAVAGPLSGLSRPAVPPLPVPESLSDLLPHGLRRGSSLAVTSSVSLLLALLGTASAEGAWIALVGMPAISAEAAVEAGVALNRVAVISPPEPGWNTANWTTAVGALLDAVDIVVARPGVTGATAVSDGDTRRLTARARTKDAVLVLFGQQAASWPALEVQLSARHGRWQGIGDGYGRLTSRQLLVTVSGKGRSARPHTAELWLPAHPAHPVAAHPVVAEFDERAG</sequence>
<reference evidence="2" key="1">
    <citation type="journal article" date="2018" name="Int. J. Syst. Evol. Microbiol.">
        <title>Jatrophihabitans telluris sp. nov., isolated from sediment soil of lava forest wetlands and the emended description of the genus Jatrophihabitans.</title>
        <authorList>
            <person name="Lee K.C."/>
            <person name="Suh M.K."/>
            <person name="Eom M.K."/>
            <person name="Kim K.K."/>
            <person name="Kim J.S."/>
            <person name="Kim D.S."/>
            <person name="Ko S.H."/>
            <person name="Shin Y.K."/>
            <person name="Lee J.S."/>
        </authorList>
    </citation>
    <scope>NUCLEOTIDE SEQUENCE</scope>
    <source>
        <strain evidence="2">N237</strain>
    </source>
</reference>
<accession>A0ABY4R339</accession>
<dbReference type="Proteomes" id="UP001056336">
    <property type="component" value="Chromosome"/>
</dbReference>
<dbReference type="EMBL" id="CP097332">
    <property type="protein sequence ID" value="UQX89565.1"/>
    <property type="molecule type" value="Genomic_DNA"/>
</dbReference>
<protein>
    <submittedName>
        <fullName evidence="2">Uncharacterized protein</fullName>
    </submittedName>
</protein>
<evidence type="ECO:0000256" key="1">
    <source>
        <dbReference type="SAM" id="MobiDB-lite"/>
    </source>
</evidence>
<organism evidence="2 3">
    <name type="scientific">Jatrophihabitans telluris</name>
    <dbReference type="NCBI Taxonomy" id="2038343"/>
    <lineage>
        <taxon>Bacteria</taxon>
        <taxon>Bacillati</taxon>
        <taxon>Actinomycetota</taxon>
        <taxon>Actinomycetes</taxon>
        <taxon>Jatrophihabitantales</taxon>
        <taxon>Jatrophihabitantaceae</taxon>
        <taxon>Jatrophihabitans</taxon>
    </lineage>
</organism>
<reference evidence="2" key="2">
    <citation type="submission" date="2022-05" db="EMBL/GenBank/DDBJ databases">
        <authorList>
            <person name="Kim J.-S."/>
            <person name="Lee K."/>
            <person name="Suh M."/>
            <person name="Eom M."/>
            <person name="Kim J.-S."/>
            <person name="Kim D.-S."/>
            <person name="Ko S.-H."/>
            <person name="Shin Y."/>
            <person name="Lee J.-S."/>
        </authorList>
    </citation>
    <scope>NUCLEOTIDE SEQUENCE</scope>
    <source>
        <strain evidence="2">N237</strain>
    </source>
</reference>
<feature type="compositionally biased region" description="Low complexity" evidence="1">
    <location>
        <begin position="27"/>
        <end position="36"/>
    </location>
</feature>
<keyword evidence="3" id="KW-1185">Reference proteome</keyword>
<name>A0ABY4R339_9ACTN</name>
<evidence type="ECO:0000313" key="2">
    <source>
        <dbReference type="EMBL" id="UQX89565.1"/>
    </source>
</evidence>
<gene>
    <name evidence="2" type="ORF">M6D93_06045</name>
</gene>
<evidence type="ECO:0000313" key="3">
    <source>
        <dbReference type="Proteomes" id="UP001056336"/>
    </source>
</evidence>
<feature type="region of interest" description="Disordered" evidence="1">
    <location>
        <begin position="1"/>
        <end position="36"/>
    </location>
</feature>
<proteinExistence type="predicted"/>
<dbReference type="InterPro" id="IPR027417">
    <property type="entry name" value="P-loop_NTPase"/>
</dbReference>